<feature type="region of interest" description="Disordered" evidence="1">
    <location>
        <begin position="140"/>
        <end position="177"/>
    </location>
</feature>
<dbReference type="Gene3D" id="1.25.40.10">
    <property type="entry name" value="Tetratricopeptide repeat domain"/>
    <property type="match status" value="1"/>
</dbReference>
<accession>A0A7S0D0G0</accession>
<proteinExistence type="predicted"/>
<reference evidence="2" key="1">
    <citation type="submission" date="2021-01" db="EMBL/GenBank/DDBJ databases">
        <authorList>
            <person name="Corre E."/>
            <person name="Pelletier E."/>
            <person name="Niang G."/>
            <person name="Scheremetjew M."/>
            <person name="Finn R."/>
            <person name="Kale V."/>
            <person name="Holt S."/>
            <person name="Cochrane G."/>
            <person name="Meng A."/>
            <person name="Brown T."/>
            <person name="Cohen L."/>
        </authorList>
    </citation>
    <scope>NUCLEOTIDE SEQUENCE</scope>
    <source>
        <strain evidence="2">CCMP2058</strain>
    </source>
</reference>
<organism evidence="2">
    <name type="scientific">Amorphochlora amoebiformis</name>
    <dbReference type="NCBI Taxonomy" id="1561963"/>
    <lineage>
        <taxon>Eukaryota</taxon>
        <taxon>Sar</taxon>
        <taxon>Rhizaria</taxon>
        <taxon>Cercozoa</taxon>
        <taxon>Chlorarachniophyceae</taxon>
        <taxon>Amorphochlora</taxon>
    </lineage>
</organism>
<sequence>MLAKRTLSSYTKWKQIYEKNLDDMNYLISNSNAQNEDDDMSGMPEEQRAIWRHAKMVWKGLNESIGLYRKAYGKHSPYISHQLLMAGKMGYYLGHIDSVPMLIECTDRLYITHGTSHPLYLAAEKLLYFARKDLPYENQAEIEPPEKHVPPKIKQKKKSSNKSRIRRDEMSPPNLEEVQKRLEKLELISENQDLNDTLDVSTYLGSRIEEEYEEWNRRVPEWEADTPDPESE</sequence>
<dbReference type="AlphaFoldDB" id="A0A7S0D0G0"/>
<evidence type="ECO:0000313" key="2">
    <source>
        <dbReference type="EMBL" id="CAD8439723.1"/>
    </source>
</evidence>
<gene>
    <name evidence="2" type="ORF">LAMO00422_LOCUS5513</name>
</gene>
<dbReference type="EMBL" id="HBEM01007857">
    <property type="protein sequence ID" value="CAD8439723.1"/>
    <property type="molecule type" value="Transcribed_RNA"/>
</dbReference>
<feature type="compositionally biased region" description="Basic residues" evidence="1">
    <location>
        <begin position="150"/>
        <end position="165"/>
    </location>
</feature>
<dbReference type="InterPro" id="IPR011990">
    <property type="entry name" value="TPR-like_helical_dom_sf"/>
</dbReference>
<evidence type="ECO:0000256" key="1">
    <source>
        <dbReference type="SAM" id="MobiDB-lite"/>
    </source>
</evidence>
<protein>
    <submittedName>
        <fullName evidence="2">Uncharacterized protein</fullName>
    </submittedName>
</protein>
<name>A0A7S0D0G0_9EUKA</name>